<dbReference type="SUPFAM" id="SSF51556">
    <property type="entry name" value="Metallo-dependent hydrolases"/>
    <property type="match status" value="1"/>
</dbReference>
<dbReference type="SUPFAM" id="SSF51338">
    <property type="entry name" value="Composite domain of metallo-dependent hydrolases"/>
    <property type="match status" value="2"/>
</dbReference>
<evidence type="ECO:0000313" key="4">
    <source>
        <dbReference type="EMBL" id="SFH74777.1"/>
    </source>
</evidence>
<dbReference type="EMBL" id="FOQH01000002">
    <property type="protein sequence ID" value="SFH74777.1"/>
    <property type="molecule type" value="Genomic_DNA"/>
</dbReference>
<gene>
    <name evidence="4" type="ORF">SAMN05216258_10242</name>
</gene>
<accession>A0A1I3CJV6</accession>
<dbReference type="Proteomes" id="UP000199377">
    <property type="component" value="Unassembled WGS sequence"/>
</dbReference>
<reference evidence="4 5" key="1">
    <citation type="submission" date="2016-10" db="EMBL/GenBank/DDBJ databases">
        <authorList>
            <person name="de Groot N.N."/>
        </authorList>
    </citation>
    <scope>NUCLEOTIDE SEQUENCE [LARGE SCALE GENOMIC DNA]</scope>
    <source>
        <strain evidence="4 5">CGMCC 1.11030</strain>
    </source>
</reference>
<proteinExistence type="inferred from homology"/>
<keyword evidence="5" id="KW-1185">Reference proteome</keyword>
<dbReference type="Gene3D" id="2.30.40.10">
    <property type="entry name" value="Urease, subunit C, domain 1"/>
    <property type="match status" value="1"/>
</dbReference>
<dbReference type="AlphaFoldDB" id="A0A1I3CJV6"/>
<name>A0A1I3CJV6_9RHOB</name>
<dbReference type="Gene3D" id="3.20.20.140">
    <property type="entry name" value="Metal-dependent hydrolases"/>
    <property type="match status" value="1"/>
</dbReference>
<dbReference type="RefSeq" id="WP_177236130.1">
    <property type="nucleotide sequence ID" value="NZ_FOQH01000002.1"/>
</dbReference>
<dbReference type="PANTHER" id="PTHR43794:SF11">
    <property type="entry name" value="AMIDOHYDROLASE-RELATED DOMAIN-CONTAINING PROTEIN"/>
    <property type="match status" value="1"/>
</dbReference>
<dbReference type="GO" id="GO:0016810">
    <property type="term" value="F:hydrolase activity, acting on carbon-nitrogen (but not peptide) bonds"/>
    <property type="evidence" value="ECO:0007669"/>
    <property type="project" value="InterPro"/>
</dbReference>
<feature type="domain" description="Amidohydrolase-related" evidence="3">
    <location>
        <begin position="71"/>
        <end position="425"/>
    </location>
</feature>
<dbReference type="Pfam" id="PF01979">
    <property type="entry name" value="Amidohydro_1"/>
    <property type="match status" value="1"/>
</dbReference>
<dbReference type="InterPro" id="IPR050287">
    <property type="entry name" value="MTA/SAH_deaminase"/>
</dbReference>
<dbReference type="InterPro" id="IPR032466">
    <property type="entry name" value="Metal_Hydrolase"/>
</dbReference>
<evidence type="ECO:0000259" key="3">
    <source>
        <dbReference type="Pfam" id="PF01979"/>
    </source>
</evidence>
<dbReference type="PANTHER" id="PTHR43794">
    <property type="entry name" value="AMINOHYDROLASE SSNA-RELATED"/>
    <property type="match status" value="1"/>
</dbReference>
<evidence type="ECO:0000256" key="2">
    <source>
        <dbReference type="ARBA" id="ARBA00022801"/>
    </source>
</evidence>
<organism evidence="4 5">
    <name type="scientific">Albimonas pacifica</name>
    <dbReference type="NCBI Taxonomy" id="1114924"/>
    <lineage>
        <taxon>Bacteria</taxon>
        <taxon>Pseudomonadati</taxon>
        <taxon>Pseudomonadota</taxon>
        <taxon>Alphaproteobacteria</taxon>
        <taxon>Rhodobacterales</taxon>
        <taxon>Paracoccaceae</taxon>
        <taxon>Albimonas</taxon>
    </lineage>
</organism>
<protein>
    <submittedName>
        <fullName evidence="4">5-methylthioadenosine/S-adenosylhomocysteine deaminase</fullName>
    </submittedName>
</protein>
<dbReference type="InterPro" id="IPR006680">
    <property type="entry name" value="Amidohydro-rel"/>
</dbReference>
<keyword evidence="2" id="KW-0378">Hydrolase</keyword>
<dbReference type="STRING" id="1114924.SAMN05216258_10242"/>
<evidence type="ECO:0000256" key="1">
    <source>
        <dbReference type="ARBA" id="ARBA00006745"/>
    </source>
</evidence>
<dbReference type="InterPro" id="IPR011059">
    <property type="entry name" value="Metal-dep_hydrolase_composite"/>
</dbReference>
<evidence type="ECO:0000313" key="5">
    <source>
        <dbReference type="Proteomes" id="UP000199377"/>
    </source>
</evidence>
<sequence>MTDAPRPPEPVDLLVSAGFMYPGAADPGAEAEVVTGAEVAVRDGRILYAGPACDPGRWAPAERLGGPGLALLPGFVNAHCHAASTVFRGQFDDGIGQKGLYTVSFRGESRVTPEDWRILARLGVAEMILAGYTTLNDFWYCPDAMAELALETGLRLQVSTEIFDVDKPSLADGDYTRHAAVGEARLREGVRVAETWHGAGDGLITARIGPHAADTCSGGLHLDCAAEARRLGVGLHCHVAQSPQEVAQVQAENNGMGPAEWLAEIGALGPDWVLAHLTRAGPRDLAAVAQTGAGYAHCSTIYPRRGHYPDLAAIRAAGIRTGFGSDWMMNDPFEGMRYAMNALRLREGRSEALRSDEALHHATAGAAEVLGLGGRVGRLVPGLEADLILVDLETPHMQPYYGVPSSLIFYARASDVRHAVIRGRVAMRDRKVAGIDVDAALRAVQARAPALAALIAELGGAHRLGACPCGMH</sequence>
<comment type="similarity">
    <text evidence="1">Belongs to the metallo-dependent hydrolases superfamily. ATZ/TRZ family.</text>
</comment>